<feature type="region of interest" description="Disordered" evidence="1">
    <location>
        <begin position="138"/>
        <end position="230"/>
    </location>
</feature>
<keyword evidence="5" id="KW-1185">Reference proteome</keyword>
<evidence type="ECO:0000256" key="1">
    <source>
        <dbReference type="SAM" id="MobiDB-lite"/>
    </source>
</evidence>
<dbReference type="CDD" id="cd00132">
    <property type="entry name" value="CRIB"/>
    <property type="match status" value="1"/>
</dbReference>
<evidence type="ECO:0000313" key="5">
    <source>
        <dbReference type="Proteomes" id="UP000325081"/>
    </source>
</evidence>
<feature type="compositionally biased region" description="Basic residues" evidence="1">
    <location>
        <begin position="179"/>
        <end position="189"/>
    </location>
</feature>
<name>A0A5A7R6C6_STRAF</name>
<feature type="domain" description="CRIB" evidence="3">
    <location>
        <begin position="103"/>
        <end position="116"/>
    </location>
</feature>
<dbReference type="OrthoDB" id="4206278at2759"/>
<feature type="compositionally biased region" description="Low complexity" evidence="1">
    <location>
        <begin position="190"/>
        <end position="211"/>
    </location>
</feature>
<dbReference type="PROSITE" id="PS50108">
    <property type="entry name" value="CRIB"/>
    <property type="match status" value="1"/>
</dbReference>
<dbReference type="Pfam" id="PF00786">
    <property type="entry name" value="PBD"/>
    <property type="match status" value="1"/>
</dbReference>
<evidence type="ECO:0000259" key="3">
    <source>
        <dbReference type="PROSITE" id="PS50108"/>
    </source>
</evidence>
<reference evidence="5" key="1">
    <citation type="journal article" date="2019" name="Curr. Biol.">
        <title>Genome Sequence of Striga asiatica Provides Insight into the Evolution of Plant Parasitism.</title>
        <authorList>
            <person name="Yoshida S."/>
            <person name="Kim S."/>
            <person name="Wafula E.K."/>
            <person name="Tanskanen J."/>
            <person name="Kim Y.M."/>
            <person name="Honaas L."/>
            <person name="Yang Z."/>
            <person name="Spallek T."/>
            <person name="Conn C.E."/>
            <person name="Ichihashi Y."/>
            <person name="Cheong K."/>
            <person name="Cui S."/>
            <person name="Der J.P."/>
            <person name="Gundlach H."/>
            <person name="Jiao Y."/>
            <person name="Hori C."/>
            <person name="Ishida J.K."/>
            <person name="Kasahara H."/>
            <person name="Kiba T."/>
            <person name="Kim M.S."/>
            <person name="Koo N."/>
            <person name="Laohavisit A."/>
            <person name="Lee Y.H."/>
            <person name="Lumba S."/>
            <person name="McCourt P."/>
            <person name="Mortimer J.C."/>
            <person name="Mutuku J.M."/>
            <person name="Nomura T."/>
            <person name="Sasaki-Sekimoto Y."/>
            <person name="Seto Y."/>
            <person name="Wang Y."/>
            <person name="Wakatake T."/>
            <person name="Sakakibara H."/>
            <person name="Demura T."/>
            <person name="Yamaguchi S."/>
            <person name="Yoneyama K."/>
            <person name="Manabe R.I."/>
            <person name="Nelson D.C."/>
            <person name="Schulman A.H."/>
            <person name="Timko M.P."/>
            <person name="dePamphilis C.W."/>
            <person name="Choi D."/>
            <person name="Shirasu K."/>
        </authorList>
    </citation>
    <scope>NUCLEOTIDE SEQUENCE [LARGE SCALE GENOMIC DNA]</scope>
    <source>
        <strain evidence="5">cv. UVA1</strain>
    </source>
</reference>
<dbReference type="InterPro" id="IPR036936">
    <property type="entry name" value="CRIB_dom_sf"/>
</dbReference>
<protein>
    <submittedName>
        <fullName evidence="4">ROP-INTERACTIVE CRIB MOTIF-CONTAINING protein 10</fullName>
    </submittedName>
</protein>
<keyword evidence="2" id="KW-0472">Membrane</keyword>
<dbReference type="Proteomes" id="UP000325081">
    <property type="component" value="Unassembled WGS sequence"/>
</dbReference>
<dbReference type="EMBL" id="BKCP01010514">
    <property type="protein sequence ID" value="GER52972.1"/>
    <property type="molecule type" value="Genomic_DNA"/>
</dbReference>
<dbReference type="SMART" id="SM00285">
    <property type="entry name" value="PBD"/>
    <property type="match status" value="1"/>
</dbReference>
<accession>A0A5A7R6C6</accession>
<dbReference type="Gene3D" id="3.90.810.10">
    <property type="entry name" value="CRIB domain"/>
    <property type="match status" value="1"/>
</dbReference>
<feature type="transmembrane region" description="Helical" evidence="2">
    <location>
        <begin position="30"/>
        <end position="57"/>
    </location>
</feature>
<feature type="compositionally biased region" description="Polar residues" evidence="1">
    <location>
        <begin position="138"/>
        <end position="177"/>
    </location>
</feature>
<sequence length="230" mass="26056">MPNQNYVYQHFLMIHGNINKETRRTSFYSIFFSLCCYPIRQSFILWINLWCFLLHFVSYPRRGILNWSLNTSKLMGTTIKGINKGFKYTLSHIFVVKEREIEIGYPTDVKHVAHIGWDGPSGSAPTWMNEFKTGPNFASTSIDRNSGSALSPWTSQESMRRQSGSEALKDTTPSEQTPIKKKQKRKKTKSTSSPKSNSGSFSRSSRAATARSKAKLVEDSNAKPSNIEVA</sequence>
<comment type="caution">
    <text evidence="4">The sequence shown here is derived from an EMBL/GenBank/DDBJ whole genome shotgun (WGS) entry which is preliminary data.</text>
</comment>
<evidence type="ECO:0000256" key="2">
    <source>
        <dbReference type="SAM" id="Phobius"/>
    </source>
</evidence>
<dbReference type="PANTHER" id="PTHR46325:SF20">
    <property type="entry name" value="CRIB DOMAIN-CONTAINING PROTEIN RIC10"/>
    <property type="match status" value="1"/>
</dbReference>
<dbReference type="InterPro" id="IPR000095">
    <property type="entry name" value="CRIB_dom"/>
</dbReference>
<dbReference type="AlphaFoldDB" id="A0A5A7R6C6"/>
<proteinExistence type="predicted"/>
<gene>
    <name evidence="4" type="ORF">STAS_30460</name>
</gene>
<organism evidence="4 5">
    <name type="scientific">Striga asiatica</name>
    <name type="common">Asiatic witchweed</name>
    <name type="synonym">Buchnera asiatica</name>
    <dbReference type="NCBI Taxonomy" id="4170"/>
    <lineage>
        <taxon>Eukaryota</taxon>
        <taxon>Viridiplantae</taxon>
        <taxon>Streptophyta</taxon>
        <taxon>Embryophyta</taxon>
        <taxon>Tracheophyta</taxon>
        <taxon>Spermatophyta</taxon>
        <taxon>Magnoliopsida</taxon>
        <taxon>eudicotyledons</taxon>
        <taxon>Gunneridae</taxon>
        <taxon>Pentapetalae</taxon>
        <taxon>asterids</taxon>
        <taxon>lamiids</taxon>
        <taxon>Lamiales</taxon>
        <taxon>Orobanchaceae</taxon>
        <taxon>Buchnereae</taxon>
        <taxon>Striga</taxon>
    </lineage>
</organism>
<keyword evidence="2" id="KW-0812">Transmembrane</keyword>
<dbReference type="PANTHER" id="PTHR46325">
    <property type="entry name" value="CRIB DOMAIN-CONTAINING PROTEIN RIC8"/>
    <property type="match status" value="1"/>
</dbReference>
<dbReference type="FunFam" id="3.90.810.10:FF:000029">
    <property type="entry name" value="Elongation factor Ts, mitochondrial"/>
    <property type="match status" value="1"/>
</dbReference>
<keyword evidence="2" id="KW-1133">Transmembrane helix</keyword>
<evidence type="ECO:0000313" key="4">
    <source>
        <dbReference type="EMBL" id="GER52972.1"/>
    </source>
</evidence>